<evidence type="ECO:0000313" key="3">
    <source>
        <dbReference type="Proteomes" id="UP000767947"/>
    </source>
</evidence>
<dbReference type="Proteomes" id="UP000767947">
    <property type="component" value="Unassembled WGS sequence"/>
</dbReference>
<feature type="domain" description="Exostosin GT47" evidence="1">
    <location>
        <begin position="222"/>
        <end position="306"/>
    </location>
</feature>
<reference evidence="2 3" key="1">
    <citation type="submission" date="2020-02" db="EMBL/GenBank/DDBJ databases">
        <title>Flavobacterium sp. genome.</title>
        <authorList>
            <person name="Jung H.S."/>
            <person name="Baek J.H."/>
            <person name="Jeon C.O."/>
        </authorList>
    </citation>
    <scope>NUCLEOTIDE SEQUENCE [LARGE SCALE GENOMIC DNA]</scope>
    <source>
        <strain evidence="2 3">SE-s27</strain>
    </source>
</reference>
<dbReference type="PANTHER" id="PTHR11062">
    <property type="entry name" value="EXOSTOSIN HEPARAN SULFATE GLYCOSYLTRANSFERASE -RELATED"/>
    <property type="match status" value="1"/>
</dbReference>
<protein>
    <submittedName>
        <fullName evidence="2">Exostosin family protein</fullName>
    </submittedName>
</protein>
<dbReference type="RefSeq" id="WP_169523898.1">
    <property type="nucleotide sequence ID" value="NZ_JAAMPT010000206.1"/>
</dbReference>
<dbReference type="EMBL" id="JAAMPT010000206">
    <property type="protein sequence ID" value="NMH25319.1"/>
    <property type="molecule type" value="Genomic_DNA"/>
</dbReference>
<evidence type="ECO:0000259" key="1">
    <source>
        <dbReference type="Pfam" id="PF03016"/>
    </source>
</evidence>
<gene>
    <name evidence="2" type="ORF">G6042_08565</name>
</gene>
<dbReference type="InterPro" id="IPR004263">
    <property type="entry name" value="Exostosin"/>
</dbReference>
<accession>A0ABX1QVV5</accession>
<dbReference type="Pfam" id="PF03016">
    <property type="entry name" value="Exostosin_GT47"/>
    <property type="match status" value="1"/>
</dbReference>
<keyword evidence="3" id="KW-1185">Reference proteome</keyword>
<name>A0ABX1QVV5_9FLAO</name>
<organism evidence="2 3">
    <name type="scientific">Flavobacterium solisilvae</name>
    <dbReference type="NCBI Taxonomy" id="1852019"/>
    <lineage>
        <taxon>Bacteria</taxon>
        <taxon>Pseudomonadati</taxon>
        <taxon>Bacteroidota</taxon>
        <taxon>Flavobacteriia</taxon>
        <taxon>Flavobacteriales</taxon>
        <taxon>Flavobacteriaceae</taxon>
        <taxon>Flavobacterium</taxon>
    </lineage>
</organism>
<sequence length="348" mass="41033">MLIFIPNIDFEKINKKTLFVITRPFWSSKGWTNQSEEKSNWNISNDYQYTNEISNAAVYLIPKPINTYTKSQLVEINSICQAQNIKAVGYVSGDFGSDFGHFKNIIFFRMGGFKSKLSSNNKGFPVSLSDHFERIYNKKEIDVRTKSELPVIGFCGHADISFVKKNKEYLKFLKENIKRFFKKPFRKDYEPLFASAFERAKLLHSFEQSNQVKTNFIYRKNYRAGANTEQERTKTTLEYYDNIKNSDYVVCVRGAGNFSVRLYETLMMGRIPVFVNTDCLLPFDNFIDWKKHVVWVEWEERKKIADVVAKFHQNIEDKDFVKMQIENRKLWKETLSVKNILEFIKNDI</sequence>
<evidence type="ECO:0000313" key="2">
    <source>
        <dbReference type="EMBL" id="NMH25319.1"/>
    </source>
</evidence>
<dbReference type="InterPro" id="IPR040911">
    <property type="entry name" value="Exostosin_GT47"/>
</dbReference>
<comment type="caution">
    <text evidence="2">The sequence shown here is derived from an EMBL/GenBank/DDBJ whole genome shotgun (WGS) entry which is preliminary data.</text>
</comment>
<dbReference type="PANTHER" id="PTHR11062:SF73">
    <property type="entry name" value="EXOSTOSIN-LIKE 3"/>
    <property type="match status" value="1"/>
</dbReference>
<proteinExistence type="predicted"/>